<evidence type="ECO:0000313" key="2">
    <source>
        <dbReference type="Proteomes" id="UP000324222"/>
    </source>
</evidence>
<dbReference type="Proteomes" id="UP000324222">
    <property type="component" value="Unassembled WGS sequence"/>
</dbReference>
<dbReference type="EMBL" id="VSRR010004296">
    <property type="protein sequence ID" value="MPC39225.1"/>
    <property type="molecule type" value="Genomic_DNA"/>
</dbReference>
<dbReference type="AlphaFoldDB" id="A0A5B7F0G2"/>
<sequence length="334" mass="36523">MLENFLWEIEPHVAFFLREKQVHSLDEAATFADDYVLNQRLNRSMGKNSLPTTLKPNLISSARLNSNSNPTNTKFVQSPPGAPRACPRIASSDQAAGVPFSAQLVEVDLKCELHKVEAVIGVVEELPIPGFDLLLGNDLCGNRGRVDCPVTSVVPLSHSTTAALELDLSGTFQVCAVTRSLGRVAAFPMMHLSKLFVLDSETNNTSPVLPLDTPQSLIELQGRDEDCNRMFTMAHRHAGPRCAALRPALRHSSQVTLLYATQQLRALYVQSYSGKLHDTTRHAPQRQNCQSRLNTLTSSQAGQAQQAAAILNAPTWHNQHPAALPSQLPRSTPS</sequence>
<name>A0A5B7F0G2_PORTR</name>
<keyword evidence="2" id="KW-1185">Reference proteome</keyword>
<accession>A0A5B7F0G2</accession>
<evidence type="ECO:0000313" key="1">
    <source>
        <dbReference type="EMBL" id="MPC39225.1"/>
    </source>
</evidence>
<comment type="caution">
    <text evidence="1">The sequence shown here is derived from an EMBL/GenBank/DDBJ whole genome shotgun (WGS) entry which is preliminary data.</text>
</comment>
<gene>
    <name evidence="1" type="ORF">E2C01_032753</name>
</gene>
<reference evidence="1 2" key="1">
    <citation type="submission" date="2019-05" db="EMBL/GenBank/DDBJ databases">
        <title>Another draft genome of Portunus trituberculatus and its Hox gene families provides insights of decapod evolution.</title>
        <authorList>
            <person name="Jeong J.-H."/>
            <person name="Song I."/>
            <person name="Kim S."/>
            <person name="Choi T."/>
            <person name="Kim D."/>
            <person name="Ryu S."/>
            <person name="Kim W."/>
        </authorList>
    </citation>
    <scope>NUCLEOTIDE SEQUENCE [LARGE SCALE GENOMIC DNA]</scope>
    <source>
        <tissue evidence="1">Muscle</tissue>
    </source>
</reference>
<proteinExistence type="predicted"/>
<organism evidence="1 2">
    <name type="scientific">Portunus trituberculatus</name>
    <name type="common">Swimming crab</name>
    <name type="synonym">Neptunus trituberculatus</name>
    <dbReference type="NCBI Taxonomy" id="210409"/>
    <lineage>
        <taxon>Eukaryota</taxon>
        <taxon>Metazoa</taxon>
        <taxon>Ecdysozoa</taxon>
        <taxon>Arthropoda</taxon>
        <taxon>Crustacea</taxon>
        <taxon>Multicrustacea</taxon>
        <taxon>Malacostraca</taxon>
        <taxon>Eumalacostraca</taxon>
        <taxon>Eucarida</taxon>
        <taxon>Decapoda</taxon>
        <taxon>Pleocyemata</taxon>
        <taxon>Brachyura</taxon>
        <taxon>Eubrachyura</taxon>
        <taxon>Portunoidea</taxon>
        <taxon>Portunidae</taxon>
        <taxon>Portuninae</taxon>
        <taxon>Portunus</taxon>
    </lineage>
</organism>
<protein>
    <submittedName>
        <fullName evidence="1">Uncharacterized protein</fullName>
    </submittedName>
</protein>